<evidence type="ECO:0000256" key="2">
    <source>
        <dbReference type="PROSITE-ProRule" id="PRU00023"/>
    </source>
</evidence>
<dbReference type="Gene3D" id="3.40.50.300">
    <property type="entry name" value="P-loop containing nucleotide triphosphate hydrolases"/>
    <property type="match status" value="1"/>
</dbReference>
<dbReference type="EMBL" id="CAJPDT010000004">
    <property type="protein sequence ID" value="CAF9908043.1"/>
    <property type="molecule type" value="Genomic_DNA"/>
</dbReference>
<dbReference type="Pfam" id="PF24883">
    <property type="entry name" value="NPHP3_N"/>
    <property type="match status" value="1"/>
</dbReference>
<dbReference type="PANTHER" id="PTHR10039">
    <property type="entry name" value="AMELOGENIN"/>
    <property type="match status" value="1"/>
</dbReference>
<evidence type="ECO:0008006" key="7">
    <source>
        <dbReference type="Google" id="ProtNLM"/>
    </source>
</evidence>
<dbReference type="InterPro" id="IPR054471">
    <property type="entry name" value="GPIID_WHD"/>
</dbReference>
<dbReference type="InterPro" id="IPR036770">
    <property type="entry name" value="Ankyrin_rpt-contain_sf"/>
</dbReference>
<dbReference type="Pfam" id="PF12796">
    <property type="entry name" value="Ank_2"/>
    <property type="match status" value="1"/>
</dbReference>
<dbReference type="PROSITE" id="PS50088">
    <property type="entry name" value="ANK_REPEAT"/>
    <property type="match status" value="2"/>
</dbReference>
<evidence type="ECO:0000259" key="4">
    <source>
        <dbReference type="Pfam" id="PF24883"/>
    </source>
</evidence>
<keyword evidence="1" id="KW-0677">Repeat</keyword>
<dbReference type="Gene3D" id="1.25.40.20">
    <property type="entry name" value="Ankyrin repeat-containing domain"/>
    <property type="match status" value="2"/>
</dbReference>
<dbReference type="InterPro" id="IPR002110">
    <property type="entry name" value="Ankyrin_rpt"/>
</dbReference>
<dbReference type="AlphaFoldDB" id="A0A8H3EMB9"/>
<dbReference type="OrthoDB" id="195446at2759"/>
<feature type="repeat" description="ANK" evidence="2">
    <location>
        <begin position="856"/>
        <end position="879"/>
    </location>
</feature>
<keyword evidence="6" id="KW-1185">Reference proteome</keyword>
<dbReference type="PANTHER" id="PTHR10039:SF15">
    <property type="entry name" value="NACHT DOMAIN-CONTAINING PROTEIN"/>
    <property type="match status" value="1"/>
</dbReference>
<feature type="repeat" description="ANK" evidence="2">
    <location>
        <begin position="822"/>
        <end position="846"/>
    </location>
</feature>
<dbReference type="SUPFAM" id="SSF52540">
    <property type="entry name" value="P-loop containing nucleoside triphosphate hydrolases"/>
    <property type="match status" value="1"/>
</dbReference>
<organism evidence="5 6">
    <name type="scientific">Imshaugia aleurites</name>
    <dbReference type="NCBI Taxonomy" id="172621"/>
    <lineage>
        <taxon>Eukaryota</taxon>
        <taxon>Fungi</taxon>
        <taxon>Dikarya</taxon>
        <taxon>Ascomycota</taxon>
        <taxon>Pezizomycotina</taxon>
        <taxon>Lecanoromycetes</taxon>
        <taxon>OSLEUM clade</taxon>
        <taxon>Lecanoromycetidae</taxon>
        <taxon>Lecanorales</taxon>
        <taxon>Lecanorineae</taxon>
        <taxon>Parmeliaceae</taxon>
        <taxon>Imshaugia</taxon>
    </lineage>
</organism>
<feature type="domain" description="Nephrocystin 3-like N-terminal" evidence="4">
    <location>
        <begin position="192"/>
        <end position="356"/>
    </location>
</feature>
<feature type="domain" description="GPI inositol-deacylase winged helix" evidence="3">
    <location>
        <begin position="468"/>
        <end position="548"/>
    </location>
</feature>
<sequence length="929" mass="103812">MSFGVGVGDILAISKLARGIWGQIRDSSDHFNAIRTEVAGLYLVLDDVAQNAAGRQLSEKQTADLSTLIKGIRDVLEELAIVLEKYESLWKEPSTMSSKAAKTWHKLNWDQDAIKDFRSRIISNTTILDAFNSSLSSNASRRAAESLATLHERVGNLQLDNDQRERHALLDWLTPLNFPAQQSVFFSKRQAGTGRWLIDTAEFKTWMSTPGKNLVCRGMPGAGKTILASTVIDHLLKMLCGGKTSVVYIYCDYGKQHEQTPVNLIASILKQLLQHQYSIPENVRRSYRHHINSGMRPNAEEIYDLLRSTLSGFFQVYIVVDAVDELSVSGQVRQTLLSNLNALQEVHTVNLMMTSRFIPRIAQELRDPLYLEIRANDEDVRRYVQGHLNDLARCVLRNNDLQEIIVESIANAVDGMFLLAQLHMDSLTDKTSPKAIKKSLENLPKGSDALNIAYEQAMRRIEDQKPGFSDLAKRTLSWITYTDQLLTVAAVRHALAIEVGESELDEENFDEIEDVISVCCGLVIIDPETDAVRLVHYTTQEYLENAGSQHFPSAREDIAVSCLTYLLFDEFGEGWAGDRSKGIGVRSTTRVPLEARLQKYPFLRYAVQCWARHARNYTGTFEDRVGKLLLKFLADECKVSSAGQIVLRKPTLYSFVKRPFGYGLPSKLDFESGILSTTLMSGMHLVAYLNLDDLMSKMLETKLFAADVKDQAGRTPIIWAAIEGHEAAIKVLLHRQDVDVNTIDNNEKVGWSPRTALTYAAYNGHARIVELILEREDIDVNMRGSKGNGMTPLLWTAARGHEAALNVLLKHKDIIVDSPNSQGDTALSMAAEIGHVGIVQSLLERGDIDANHRNVDGATPLAIAVSRGYVPIVKLLLERKDVNVDSKDVDGRTVLGRAEEEVERKPKSPRRREVLEIVRSAIQARSGTI</sequence>
<keyword evidence="2" id="KW-0040">ANK repeat</keyword>
<dbReference type="PROSITE" id="PS50297">
    <property type="entry name" value="ANK_REP_REGION"/>
    <property type="match status" value="2"/>
</dbReference>
<proteinExistence type="predicted"/>
<dbReference type="Proteomes" id="UP000664534">
    <property type="component" value="Unassembled WGS sequence"/>
</dbReference>
<dbReference type="SMART" id="SM00248">
    <property type="entry name" value="ANK"/>
    <property type="match status" value="6"/>
</dbReference>
<name>A0A8H3EMB9_9LECA</name>
<comment type="caution">
    <text evidence="5">The sequence shown here is derived from an EMBL/GenBank/DDBJ whole genome shotgun (WGS) entry which is preliminary data.</text>
</comment>
<gene>
    <name evidence="5" type="ORF">IMSHALPRED_006565</name>
</gene>
<dbReference type="InterPro" id="IPR056884">
    <property type="entry name" value="NPHP3-like_N"/>
</dbReference>
<dbReference type="Pfam" id="PF00023">
    <property type="entry name" value="Ank"/>
    <property type="match status" value="2"/>
</dbReference>
<protein>
    <recommendedName>
        <fullName evidence="7">Ankyrin repeat protein</fullName>
    </recommendedName>
</protein>
<dbReference type="SUPFAM" id="SSF48403">
    <property type="entry name" value="Ankyrin repeat"/>
    <property type="match status" value="1"/>
</dbReference>
<dbReference type="InterPro" id="IPR027417">
    <property type="entry name" value="P-loop_NTPase"/>
</dbReference>
<evidence type="ECO:0000313" key="5">
    <source>
        <dbReference type="EMBL" id="CAF9908043.1"/>
    </source>
</evidence>
<accession>A0A8H3EMB9</accession>
<dbReference type="Pfam" id="PF22939">
    <property type="entry name" value="WHD_GPIID"/>
    <property type="match status" value="1"/>
</dbReference>
<evidence type="ECO:0000313" key="6">
    <source>
        <dbReference type="Proteomes" id="UP000664534"/>
    </source>
</evidence>
<evidence type="ECO:0000259" key="3">
    <source>
        <dbReference type="Pfam" id="PF22939"/>
    </source>
</evidence>
<evidence type="ECO:0000256" key="1">
    <source>
        <dbReference type="ARBA" id="ARBA00022737"/>
    </source>
</evidence>
<reference evidence="5" key="1">
    <citation type="submission" date="2021-03" db="EMBL/GenBank/DDBJ databases">
        <authorList>
            <person name="Tagirdzhanova G."/>
        </authorList>
    </citation>
    <scope>NUCLEOTIDE SEQUENCE</scope>
</reference>